<evidence type="ECO:0000313" key="2">
    <source>
        <dbReference type="Proteomes" id="UP000712281"/>
    </source>
</evidence>
<proteinExistence type="predicted"/>
<evidence type="ECO:0000313" key="1">
    <source>
        <dbReference type="EMBL" id="KAF2559474.1"/>
    </source>
</evidence>
<accession>A0A8S9HPV4</accession>
<comment type="caution">
    <text evidence="1">The sequence shown here is derived from an EMBL/GenBank/DDBJ whole genome shotgun (WGS) entry which is preliminary data.</text>
</comment>
<dbReference type="AlphaFoldDB" id="A0A8S9HPV4"/>
<gene>
    <name evidence="1" type="ORF">F2Q68_00016997</name>
</gene>
<sequence length="116" mass="13331">MSIPLLVLQWTATMEEHPSEEVSAVEEDETWMTPLIRYLEADTLPGYCSEARKIKNQGARYCISQEKLYRSKSYARLTEEWSVCVARGSCREEEDTSIALCTSIDGDPRSWTLYIL</sequence>
<organism evidence="1 2">
    <name type="scientific">Brassica cretica</name>
    <name type="common">Mustard</name>
    <dbReference type="NCBI Taxonomy" id="69181"/>
    <lineage>
        <taxon>Eukaryota</taxon>
        <taxon>Viridiplantae</taxon>
        <taxon>Streptophyta</taxon>
        <taxon>Embryophyta</taxon>
        <taxon>Tracheophyta</taxon>
        <taxon>Spermatophyta</taxon>
        <taxon>Magnoliopsida</taxon>
        <taxon>eudicotyledons</taxon>
        <taxon>Gunneridae</taxon>
        <taxon>Pentapetalae</taxon>
        <taxon>rosids</taxon>
        <taxon>malvids</taxon>
        <taxon>Brassicales</taxon>
        <taxon>Brassicaceae</taxon>
        <taxon>Brassiceae</taxon>
        <taxon>Brassica</taxon>
    </lineage>
</organism>
<name>A0A8S9HPV4_BRACR</name>
<dbReference type="Proteomes" id="UP000712281">
    <property type="component" value="Unassembled WGS sequence"/>
</dbReference>
<reference evidence="1" key="1">
    <citation type="submission" date="2019-12" db="EMBL/GenBank/DDBJ databases">
        <title>Genome sequencing and annotation of Brassica cretica.</title>
        <authorList>
            <person name="Studholme D.J."/>
            <person name="Sarris P.F."/>
        </authorList>
    </citation>
    <scope>NUCLEOTIDE SEQUENCE</scope>
    <source>
        <strain evidence="1">PFS-001/15</strain>
        <tissue evidence="1">Leaf</tissue>
    </source>
</reference>
<dbReference type="EMBL" id="QGKW02001940">
    <property type="protein sequence ID" value="KAF2559474.1"/>
    <property type="molecule type" value="Genomic_DNA"/>
</dbReference>
<protein>
    <submittedName>
        <fullName evidence="1">Uncharacterized protein</fullName>
    </submittedName>
</protein>